<evidence type="ECO:0000313" key="7">
    <source>
        <dbReference type="EMBL" id="MBD1379249.1"/>
    </source>
</evidence>
<dbReference type="SUPFAM" id="SSF52540">
    <property type="entry name" value="P-loop containing nucleoside triphosphate hydrolases"/>
    <property type="match status" value="1"/>
</dbReference>
<evidence type="ECO:0000259" key="5">
    <source>
        <dbReference type="PROSITE" id="PS50045"/>
    </source>
</evidence>
<evidence type="ECO:0000256" key="3">
    <source>
        <dbReference type="ARBA" id="ARBA00023015"/>
    </source>
</evidence>
<dbReference type="InterPro" id="IPR009057">
    <property type="entry name" value="Homeodomain-like_sf"/>
</dbReference>
<evidence type="ECO:0000256" key="1">
    <source>
        <dbReference type="ARBA" id="ARBA00022741"/>
    </source>
</evidence>
<sequence length="465" mass="52547">MNDVTKEKMFQRILETIDEGIHAVDATGRTIFYNSKAAAHDGLDPKEVIGKHILEVFPSLTPKTSTLISVINSKNPIYDLQQSYVNMNGEKIETVNSTLPIINDQKLIGAVEVAKDYSKIKRLSEKLVDLQANMSNQNIIHKTESASYEFKDILTINRLFLKTIQLGEKIAQYESNVLVYGETGTGKELYVQAIHNRSRRSAHSFIAQNCAAIPENLLESLLFGSSKGSYTGAVERAGLFEVANHGTLFLDELQSMPVSLQAKILRVIEDGVVRRVGDLKGRKVDVRLIAAMNEPPEVCVKKGLLREDLFYRLNVFSINLLPLRKRKDDIDVLIKHFIGHYNSLFNKEVAGIQQDALESLQRYDWPGNVRELKHAIEYSMNMSEDNDIELSHLPPKFQKNSVSGRGNPFSLPQKIQEIEKNFIEDALQKNQFNVLKAAQTLNIPRQTLQYKIKKLKIAENSAARK</sequence>
<dbReference type="AlphaFoldDB" id="A0A926RZP3"/>
<dbReference type="Pfam" id="PF00989">
    <property type="entry name" value="PAS"/>
    <property type="match status" value="1"/>
</dbReference>
<accession>A0A926RZP3</accession>
<dbReference type="Pfam" id="PF02954">
    <property type="entry name" value="HTH_8"/>
    <property type="match status" value="1"/>
</dbReference>
<organism evidence="7 8">
    <name type="scientific">Metabacillus arenae</name>
    <dbReference type="NCBI Taxonomy" id="2771434"/>
    <lineage>
        <taxon>Bacteria</taxon>
        <taxon>Bacillati</taxon>
        <taxon>Bacillota</taxon>
        <taxon>Bacilli</taxon>
        <taxon>Bacillales</taxon>
        <taxon>Bacillaceae</taxon>
        <taxon>Metabacillus</taxon>
    </lineage>
</organism>
<proteinExistence type="predicted"/>
<protein>
    <submittedName>
        <fullName evidence="7">Sigma 54-interacting transcriptional regulator</fullName>
    </submittedName>
</protein>
<feature type="domain" description="PAS" evidence="6">
    <location>
        <begin position="6"/>
        <end position="57"/>
    </location>
</feature>
<dbReference type="Pfam" id="PF00158">
    <property type="entry name" value="Sigma54_activat"/>
    <property type="match status" value="1"/>
</dbReference>
<dbReference type="GO" id="GO:0043565">
    <property type="term" value="F:sequence-specific DNA binding"/>
    <property type="evidence" value="ECO:0007669"/>
    <property type="project" value="InterPro"/>
</dbReference>
<evidence type="ECO:0000256" key="2">
    <source>
        <dbReference type="ARBA" id="ARBA00022840"/>
    </source>
</evidence>
<feature type="domain" description="Sigma-54 factor interaction" evidence="5">
    <location>
        <begin position="153"/>
        <end position="381"/>
    </location>
</feature>
<dbReference type="NCBIfam" id="TIGR00229">
    <property type="entry name" value="sensory_box"/>
    <property type="match status" value="1"/>
</dbReference>
<dbReference type="PRINTS" id="PR01590">
    <property type="entry name" value="HTHFIS"/>
</dbReference>
<dbReference type="InterPro" id="IPR025944">
    <property type="entry name" value="Sigma_54_int_dom_CS"/>
</dbReference>
<name>A0A926RZP3_9BACI</name>
<dbReference type="PANTHER" id="PTHR32071">
    <property type="entry name" value="TRANSCRIPTIONAL REGULATORY PROTEIN"/>
    <property type="match status" value="1"/>
</dbReference>
<keyword evidence="8" id="KW-1185">Reference proteome</keyword>
<keyword evidence="1" id="KW-0547">Nucleotide-binding</keyword>
<dbReference type="InterPro" id="IPR002078">
    <property type="entry name" value="Sigma_54_int"/>
</dbReference>
<dbReference type="PROSITE" id="PS50112">
    <property type="entry name" value="PAS"/>
    <property type="match status" value="1"/>
</dbReference>
<keyword evidence="3" id="KW-0805">Transcription regulation</keyword>
<dbReference type="CDD" id="cd00130">
    <property type="entry name" value="PAS"/>
    <property type="match status" value="1"/>
</dbReference>
<gene>
    <name evidence="7" type="ORF">IC621_03305</name>
</gene>
<reference evidence="7" key="1">
    <citation type="submission" date="2020-09" db="EMBL/GenBank/DDBJ databases">
        <title>A novel bacterium of genus Bacillus, isolated from South China Sea.</title>
        <authorList>
            <person name="Huang H."/>
            <person name="Mo K."/>
            <person name="Hu Y."/>
        </authorList>
    </citation>
    <scope>NUCLEOTIDE SEQUENCE</scope>
    <source>
        <strain evidence="7">IB182487</strain>
    </source>
</reference>
<dbReference type="InterPro" id="IPR000014">
    <property type="entry name" value="PAS"/>
</dbReference>
<dbReference type="Gene3D" id="3.40.50.300">
    <property type="entry name" value="P-loop containing nucleotide triphosphate hydrolases"/>
    <property type="match status" value="1"/>
</dbReference>
<dbReference type="Gene3D" id="1.10.10.60">
    <property type="entry name" value="Homeodomain-like"/>
    <property type="match status" value="1"/>
</dbReference>
<dbReference type="GO" id="GO:0005524">
    <property type="term" value="F:ATP binding"/>
    <property type="evidence" value="ECO:0007669"/>
    <property type="project" value="UniProtKB-KW"/>
</dbReference>
<dbReference type="SMART" id="SM00382">
    <property type="entry name" value="AAA"/>
    <property type="match status" value="1"/>
</dbReference>
<dbReference type="PANTHER" id="PTHR32071:SF74">
    <property type="entry name" value="TRANSCRIPTIONAL ACTIVATOR ROCR"/>
    <property type="match status" value="1"/>
</dbReference>
<dbReference type="PROSITE" id="PS00688">
    <property type="entry name" value="SIGMA54_INTERACT_3"/>
    <property type="match status" value="1"/>
</dbReference>
<dbReference type="SMART" id="SM00091">
    <property type="entry name" value="PAS"/>
    <property type="match status" value="1"/>
</dbReference>
<dbReference type="InterPro" id="IPR002197">
    <property type="entry name" value="HTH_Fis"/>
</dbReference>
<evidence type="ECO:0000256" key="4">
    <source>
        <dbReference type="ARBA" id="ARBA00023163"/>
    </source>
</evidence>
<dbReference type="SUPFAM" id="SSF46689">
    <property type="entry name" value="Homeodomain-like"/>
    <property type="match status" value="1"/>
</dbReference>
<dbReference type="InterPro" id="IPR035965">
    <property type="entry name" value="PAS-like_dom_sf"/>
</dbReference>
<keyword evidence="2" id="KW-0067">ATP-binding</keyword>
<dbReference type="SUPFAM" id="SSF55785">
    <property type="entry name" value="PYP-like sensor domain (PAS domain)"/>
    <property type="match status" value="1"/>
</dbReference>
<dbReference type="EMBL" id="JACXAI010000002">
    <property type="protein sequence ID" value="MBD1379249.1"/>
    <property type="molecule type" value="Genomic_DNA"/>
</dbReference>
<dbReference type="PROSITE" id="PS50045">
    <property type="entry name" value="SIGMA54_INTERACT_4"/>
    <property type="match status" value="1"/>
</dbReference>
<dbReference type="InterPro" id="IPR013767">
    <property type="entry name" value="PAS_fold"/>
</dbReference>
<evidence type="ECO:0000259" key="6">
    <source>
        <dbReference type="PROSITE" id="PS50112"/>
    </source>
</evidence>
<dbReference type="PROSITE" id="PS00675">
    <property type="entry name" value="SIGMA54_INTERACT_1"/>
    <property type="match status" value="1"/>
</dbReference>
<dbReference type="GO" id="GO:0006355">
    <property type="term" value="P:regulation of DNA-templated transcription"/>
    <property type="evidence" value="ECO:0007669"/>
    <property type="project" value="InterPro"/>
</dbReference>
<dbReference type="Gene3D" id="3.30.450.20">
    <property type="entry name" value="PAS domain"/>
    <property type="match status" value="1"/>
</dbReference>
<dbReference type="InterPro" id="IPR027417">
    <property type="entry name" value="P-loop_NTPase"/>
</dbReference>
<dbReference type="InterPro" id="IPR058031">
    <property type="entry name" value="AAA_lid_NorR"/>
</dbReference>
<dbReference type="Gene3D" id="1.10.8.60">
    <property type="match status" value="1"/>
</dbReference>
<dbReference type="Pfam" id="PF25601">
    <property type="entry name" value="AAA_lid_14"/>
    <property type="match status" value="1"/>
</dbReference>
<evidence type="ECO:0000313" key="8">
    <source>
        <dbReference type="Proteomes" id="UP000626844"/>
    </source>
</evidence>
<comment type="caution">
    <text evidence="7">The sequence shown here is derived from an EMBL/GenBank/DDBJ whole genome shotgun (WGS) entry which is preliminary data.</text>
</comment>
<keyword evidence="4" id="KW-0804">Transcription</keyword>
<dbReference type="CDD" id="cd00009">
    <property type="entry name" value="AAA"/>
    <property type="match status" value="1"/>
</dbReference>
<dbReference type="Proteomes" id="UP000626844">
    <property type="component" value="Unassembled WGS sequence"/>
</dbReference>
<dbReference type="InterPro" id="IPR003593">
    <property type="entry name" value="AAA+_ATPase"/>
</dbReference>
<dbReference type="FunFam" id="3.40.50.300:FF:000006">
    <property type="entry name" value="DNA-binding transcriptional regulator NtrC"/>
    <property type="match status" value="1"/>
</dbReference>
<dbReference type="InterPro" id="IPR025662">
    <property type="entry name" value="Sigma_54_int_dom_ATP-bd_1"/>
</dbReference>